<feature type="active site" evidence="10">
    <location>
        <position position="141"/>
    </location>
</feature>
<dbReference type="SUPFAM" id="SSF55060">
    <property type="entry name" value="GHMP Kinase, C-terminal domain"/>
    <property type="match status" value="1"/>
</dbReference>
<evidence type="ECO:0000259" key="12">
    <source>
        <dbReference type="Pfam" id="PF08544"/>
    </source>
</evidence>
<keyword evidence="5 10" id="KW-0547">Nucleotide-binding</keyword>
<keyword evidence="4 10" id="KW-0808">Transferase</keyword>
<dbReference type="Gene3D" id="3.30.230.10">
    <property type="match status" value="1"/>
</dbReference>
<dbReference type="Pfam" id="PF00288">
    <property type="entry name" value="GHMP_kinases_N"/>
    <property type="match status" value="1"/>
</dbReference>
<dbReference type="InterPro" id="IPR014721">
    <property type="entry name" value="Ribsml_uS5_D2-typ_fold_subgr"/>
</dbReference>
<dbReference type="InterPro" id="IPR036554">
    <property type="entry name" value="GHMP_kinase_C_sf"/>
</dbReference>
<dbReference type="GO" id="GO:0019288">
    <property type="term" value="P:isopentenyl diphosphate biosynthetic process, methylerythritol 4-phosphate pathway"/>
    <property type="evidence" value="ECO:0007669"/>
    <property type="project" value="UniProtKB-UniRule"/>
</dbReference>
<evidence type="ECO:0000256" key="9">
    <source>
        <dbReference type="ARBA" id="ARBA00032554"/>
    </source>
</evidence>
<evidence type="ECO:0000256" key="4">
    <source>
        <dbReference type="ARBA" id="ARBA00022679"/>
    </source>
</evidence>
<dbReference type="Gene3D" id="3.30.70.890">
    <property type="entry name" value="GHMP kinase, C-terminal domain"/>
    <property type="match status" value="1"/>
</dbReference>
<gene>
    <name evidence="10" type="primary">ispE</name>
    <name evidence="13" type="ORF">EBF16_08490</name>
</gene>
<dbReference type="PIRSF" id="PIRSF010376">
    <property type="entry name" value="IspE"/>
    <property type="match status" value="1"/>
</dbReference>
<evidence type="ECO:0000256" key="6">
    <source>
        <dbReference type="ARBA" id="ARBA00022777"/>
    </source>
</evidence>
<keyword evidence="8 10" id="KW-0414">Isoprene biosynthesis</keyword>
<evidence type="ECO:0000256" key="3">
    <source>
        <dbReference type="ARBA" id="ARBA00017473"/>
    </source>
</evidence>
<feature type="domain" description="GHMP kinase N-terminal" evidence="11">
    <location>
        <begin position="71"/>
        <end position="147"/>
    </location>
</feature>
<evidence type="ECO:0000313" key="13">
    <source>
        <dbReference type="EMBL" id="AYO80497.1"/>
    </source>
</evidence>
<evidence type="ECO:0000259" key="11">
    <source>
        <dbReference type="Pfam" id="PF00288"/>
    </source>
</evidence>
<dbReference type="GO" id="GO:0050515">
    <property type="term" value="F:4-(cytidine 5'-diphospho)-2-C-methyl-D-erythritol kinase activity"/>
    <property type="evidence" value="ECO:0007669"/>
    <property type="project" value="UniProtKB-UniRule"/>
</dbReference>
<dbReference type="InterPro" id="IPR020568">
    <property type="entry name" value="Ribosomal_Su5_D2-typ_SF"/>
</dbReference>
<comment type="function">
    <text evidence="10">Catalyzes the phosphorylation of the position 2 hydroxy group of 4-diphosphocytidyl-2C-methyl-D-erythritol.</text>
</comment>
<dbReference type="NCBIfam" id="TIGR00154">
    <property type="entry name" value="ispE"/>
    <property type="match status" value="1"/>
</dbReference>
<dbReference type="UniPathway" id="UPA00056">
    <property type="reaction ID" value="UER00094"/>
</dbReference>
<dbReference type="InterPro" id="IPR013750">
    <property type="entry name" value="GHMP_kinase_C_dom"/>
</dbReference>
<evidence type="ECO:0000256" key="2">
    <source>
        <dbReference type="ARBA" id="ARBA00012052"/>
    </source>
</evidence>
<dbReference type="NCBIfam" id="NF011202">
    <property type="entry name" value="PRK14608.1"/>
    <property type="match status" value="1"/>
</dbReference>
<dbReference type="AlphaFoldDB" id="A0A3G2UYI0"/>
<dbReference type="Proteomes" id="UP000280708">
    <property type="component" value="Chromosome"/>
</dbReference>
<evidence type="ECO:0000256" key="8">
    <source>
        <dbReference type="ARBA" id="ARBA00023229"/>
    </source>
</evidence>
<comment type="catalytic activity">
    <reaction evidence="10">
        <text>4-CDP-2-C-methyl-D-erythritol + ATP = 4-CDP-2-C-methyl-D-erythritol 2-phosphate + ADP + H(+)</text>
        <dbReference type="Rhea" id="RHEA:18437"/>
        <dbReference type="ChEBI" id="CHEBI:15378"/>
        <dbReference type="ChEBI" id="CHEBI:30616"/>
        <dbReference type="ChEBI" id="CHEBI:57823"/>
        <dbReference type="ChEBI" id="CHEBI:57919"/>
        <dbReference type="ChEBI" id="CHEBI:456216"/>
        <dbReference type="EC" id="2.7.1.148"/>
    </reaction>
</comment>
<sequence length="284" mass="30384">MSGQLTEIAYAKVNLALHVRERRADGYHALESLFVFAEDGDILHARQRDDGVITLAVEGPCSAGLSGDDDNLVMRAARRLQAATGVMAGADIRLDKRLPVASGIGGGSADAAATLRLLMRLWNIIVEDAVLQQLSLSLGSDVPACLASTTQLVRGRGELLEAQALDDLSCRPMLLVNPRVGVSTASVFAGWDRIDRGALDALDIDGLVRAGRNDLEAPARLLAPVIGEVLEALQAQRPRLVRMSGSGATCFALFDDGQAMVQAATALRHDHPDWWAMETRIRTS</sequence>
<dbReference type="GO" id="GO:0005524">
    <property type="term" value="F:ATP binding"/>
    <property type="evidence" value="ECO:0007669"/>
    <property type="project" value="UniProtKB-UniRule"/>
</dbReference>
<dbReference type="EMBL" id="CP033230">
    <property type="protein sequence ID" value="AYO80497.1"/>
    <property type="molecule type" value="Genomic_DNA"/>
</dbReference>
<reference evidence="13 14" key="1">
    <citation type="submission" date="2018-10" db="EMBL/GenBank/DDBJ databases">
        <title>Characterization and genome analysis of a novel bacterium Sphingobium yanoikuyae SJTF8 capable of degrading PAHs.</title>
        <authorList>
            <person name="Yin C."/>
            <person name="Xiong W."/>
            <person name="Liang R."/>
        </authorList>
    </citation>
    <scope>NUCLEOTIDE SEQUENCE [LARGE SCALE GENOMIC DNA]</scope>
    <source>
        <strain evidence="13 14">SJTF8</strain>
    </source>
</reference>
<name>A0A3G2UYI0_SPHYA</name>
<proteinExistence type="inferred from homology"/>
<dbReference type="PANTHER" id="PTHR43527:SF2">
    <property type="entry name" value="4-DIPHOSPHOCYTIDYL-2-C-METHYL-D-ERYTHRITOL KINASE, CHLOROPLASTIC"/>
    <property type="match status" value="1"/>
</dbReference>
<dbReference type="PANTHER" id="PTHR43527">
    <property type="entry name" value="4-DIPHOSPHOCYTIDYL-2-C-METHYL-D-ERYTHRITOL KINASE, CHLOROPLASTIC"/>
    <property type="match status" value="1"/>
</dbReference>
<dbReference type="GO" id="GO:0016114">
    <property type="term" value="P:terpenoid biosynthetic process"/>
    <property type="evidence" value="ECO:0007669"/>
    <property type="project" value="UniProtKB-UniRule"/>
</dbReference>
<evidence type="ECO:0000256" key="7">
    <source>
        <dbReference type="ARBA" id="ARBA00022840"/>
    </source>
</evidence>
<dbReference type="EC" id="2.7.1.148" evidence="2 10"/>
<feature type="binding site" evidence="10">
    <location>
        <begin position="99"/>
        <end position="109"/>
    </location>
    <ligand>
        <name>ATP</name>
        <dbReference type="ChEBI" id="CHEBI:30616"/>
    </ligand>
</feature>
<evidence type="ECO:0000256" key="1">
    <source>
        <dbReference type="ARBA" id="ARBA00009684"/>
    </source>
</evidence>
<protein>
    <recommendedName>
        <fullName evidence="3 10">4-diphosphocytidyl-2-C-methyl-D-erythritol kinase</fullName>
        <shortName evidence="10">CMK</shortName>
        <ecNumber evidence="2 10">2.7.1.148</ecNumber>
    </recommendedName>
    <alternativeName>
        <fullName evidence="9 10">4-(cytidine-5'-diphospho)-2-C-methyl-D-erythritol kinase</fullName>
    </alternativeName>
</protein>
<keyword evidence="6 10" id="KW-0418">Kinase</keyword>
<keyword evidence="7 10" id="KW-0067">ATP-binding</keyword>
<accession>A0A3G2UYI0</accession>
<dbReference type="HAMAP" id="MF_00061">
    <property type="entry name" value="IspE"/>
    <property type="match status" value="1"/>
</dbReference>
<comment type="pathway">
    <text evidence="10">Isoprenoid biosynthesis; isopentenyl diphosphate biosynthesis via DXP pathway; isopentenyl diphosphate from 1-deoxy-D-xylulose 5-phosphate: step 3/6.</text>
</comment>
<dbReference type="SUPFAM" id="SSF54211">
    <property type="entry name" value="Ribosomal protein S5 domain 2-like"/>
    <property type="match status" value="1"/>
</dbReference>
<evidence type="ECO:0000313" key="14">
    <source>
        <dbReference type="Proteomes" id="UP000280708"/>
    </source>
</evidence>
<dbReference type="InterPro" id="IPR004424">
    <property type="entry name" value="IspE"/>
</dbReference>
<dbReference type="Pfam" id="PF08544">
    <property type="entry name" value="GHMP_kinases_C"/>
    <property type="match status" value="1"/>
</dbReference>
<evidence type="ECO:0000256" key="5">
    <source>
        <dbReference type="ARBA" id="ARBA00022741"/>
    </source>
</evidence>
<feature type="active site" evidence="10">
    <location>
        <position position="12"/>
    </location>
</feature>
<dbReference type="InterPro" id="IPR006204">
    <property type="entry name" value="GHMP_kinase_N_dom"/>
</dbReference>
<comment type="similarity">
    <text evidence="1 10">Belongs to the GHMP kinase family. IspE subfamily.</text>
</comment>
<organism evidence="13 14">
    <name type="scientific">Sphingobium yanoikuyae</name>
    <name type="common">Sphingomonas yanoikuyae</name>
    <dbReference type="NCBI Taxonomy" id="13690"/>
    <lineage>
        <taxon>Bacteria</taxon>
        <taxon>Pseudomonadati</taxon>
        <taxon>Pseudomonadota</taxon>
        <taxon>Alphaproteobacteria</taxon>
        <taxon>Sphingomonadales</taxon>
        <taxon>Sphingomonadaceae</taxon>
        <taxon>Sphingobium</taxon>
    </lineage>
</organism>
<evidence type="ECO:0000256" key="10">
    <source>
        <dbReference type="HAMAP-Rule" id="MF_00061"/>
    </source>
</evidence>
<feature type="domain" description="GHMP kinase C-terminal" evidence="12">
    <location>
        <begin position="207"/>
        <end position="268"/>
    </location>
</feature>